<protein>
    <submittedName>
        <fullName evidence="2">TIR domain-containing protein</fullName>
    </submittedName>
</protein>
<dbReference type="Proteomes" id="UP001626628">
    <property type="component" value="Chromosome"/>
</dbReference>
<proteinExistence type="predicted"/>
<dbReference type="InterPro" id="IPR000157">
    <property type="entry name" value="TIR_dom"/>
</dbReference>
<name>A0ABZ2QME6_9ACTN</name>
<sequence>MTNAQPVGFWSYTHRDDLLDGGRIARLSEQIANAFEIITGEPLEIFLDKKSLEWGDAWRMRLDSALTNTTFLIPIVTPKFLMSQECRREVITFVGHAASLGLGELLLPIHYVNVPQLAQEADERPADEVVELISKRQWVDWRELRLEDEDSPAYRKAVHELARRLAEIIDTAPPALPVELDPLNQVDEEPPGFIEVMAKMEEALPAWHETVQQFGEIIASIGEESNWAATEITASDARGGGFAGRMRVAEELAKRLAEPVEKVDALGAKYWAELAAIDPGVIGIIRRASEEDISAEDREAARTFFKEIKELMGVTTTTTTQLQEFSNSVEGAAQGSGRLRPQFRTIQAAVQKVIDSQTIINEWSRMVDDVDLGDGDQQ</sequence>
<evidence type="ECO:0000313" key="2">
    <source>
        <dbReference type="EMBL" id="WXK77712.1"/>
    </source>
</evidence>
<dbReference type="SUPFAM" id="SSF52200">
    <property type="entry name" value="Toll/Interleukin receptor TIR domain"/>
    <property type="match status" value="1"/>
</dbReference>
<reference evidence="2 3" key="1">
    <citation type="submission" date="2024-03" db="EMBL/GenBank/DDBJ databases">
        <title>The complete genome of Streptomyces sirii sp.nov.</title>
        <authorList>
            <person name="Zakalyukina Y.V."/>
            <person name="Belik A.R."/>
            <person name="Biryukov M.V."/>
            <person name="Baturina O.A."/>
            <person name="Kabilov M.R."/>
        </authorList>
    </citation>
    <scope>NUCLEOTIDE SEQUENCE [LARGE SCALE GENOMIC DNA]</scope>
    <source>
        <strain evidence="2 3">BP-8</strain>
    </source>
</reference>
<organism evidence="2 3">
    <name type="scientific">Streptomyces sirii</name>
    <dbReference type="NCBI Taxonomy" id="3127701"/>
    <lineage>
        <taxon>Bacteria</taxon>
        <taxon>Bacillati</taxon>
        <taxon>Actinomycetota</taxon>
        <taxon>Actinomycetes</taxon>
        <taxon>Kitasatosporales</taxon>
        <taxon>Streptomycetaceae</taxon>
        <taxon>Streptomyces</taxon>
    </lineage>
</organism>
<evidence type="ECO:0000313" key="3">
    <source>
        <dbReference type="Proteomes" id="UP001626628"/>
    </source>
</evidence>
<dbReference type="InterPro" id="IPR035897">
    <property type="entry name" value="Toll_tir_struct_dom_sf"/>
</dbReference>
<dbReference type="Gene3D" id="3.40.50.10140">
    <property type="entry name" value="Toll/interleukin-1 receptor homology (TIR) domain"/>
    <property type="match status" value="1"/>
</dbReference>
<accession>A0ABZ2QME6</accession>
<keyword evidence="3" id="KW-1185">Reference proteome</keyword>
<evidence type="ECO:0000259" key="1">
    <source>
        <dbReference type="Pfam" id="PF13676"/>
    </source>
</evidence>
<dbReference type="RefSeq" id="WP_407286865.1">
    <property type="nucleotide sequence ID" value="NZ_CP147982.1"/>
</dbReference>
<gene>
    <name evidence="2" type="ORF">WAB15_17855</name>
</gene>
<dbReference type="Pfam" id="PF13676">
    <property type="entry name" value="TIR_2"/>
    <property type="match status" value="1"/>
</dbReference>
<feature type="domain" description="TIR" evidence="1">
    <location>
        <begin position="43"/>
        <end position="148"/>
    </location>
</feature>
<dbReference type="EMBL" id="CP147982">
    <property type="protein sequence ID" value="WXK77712.1"/>
    <property type="molecule type" value="Genomic_DNA"/>
</dbReference>